<dbReference type="AlphaFoldDB" id="A0A1S8KY95"/>
<evidence type="ECO:0000313" key="2">
    <source>
        <dbReference type="Proteomes" id="UP000190951"/>
    </source>
</evidence>
<dbReference type="PROSITE" id="PS50943">
    <property type="entry name" value="HTH_CROC1"/>
    <property type="match status" value="1"/>
</dbReference>
<dbReference type="SUPFAM" id="SSF48452">
    <property type="entry name" value="TPR-like"/>
    <property type="match status" value="2"/>
</dbReference>
<dbReference type="InterPro" id="IPR001387">
    <property type="entry name" value="Cro/C1-type_HTH"/>
</dbReference>
<sequence>MSTYEILPAGVKLKNLREKYKLLQDDLAGSEITRNLISQIEHGKARLTRHAAEIMFKNLKEICHRRNIVVDEDIDYLIEDEQSQANKVLDKYIKELKDLSVYKDGSFTHKLNEVENFTVNWNISDKKIVIFELAGDYFFNANELYNSSMYYEKAKALMDNNVYSDNLISILRKLSMVYFYMDKYDENIKCCDFALKQFKDMNKEYYCIFLYNSALCYIQLKEYKTALLRLRKLESFIKDINLDKYYEVLGQEGVCLQYLKKYNESLEIFNYILKSVNKNNHETYVIVLFNLADIYIELDDYDKAREYLKDISENIGSISQESKRVPDMYHKTGTIYKQVHDDEQAEVYFLKALQYAMLYKQYNVVSNVLNDLFDIYVINKNDKGIDKIKNTFLLNISKEQKINLVFMNKIIEYYLQNGNVEILKEIHNIVKLYMEGRGCYVL</sequence>
<dbReference type="InterPro" id="IPR010982">
    <property type="entry name" value="Lambda_DNA-bd_dom_sf"/>
</dbReference>
<proteinExistence type="predicted"/>
<dbReference type="EMBL" id="CP096983">
    <property type="protein sequence ID" value="URZ10984.1"/>
    <property type="molecule type" value="Genomic_DNA"/>
</dbReference>
<dbReference type="Pfam" id="PF13424">
    <property type="entry name" value="TPR_12"/>
    <property type="match status" value="1"/>
</dbReference>
<dbReference type="Proteomes" id="UP000190951">
    <property type="component" value="Chromosome"/>
</dbReference>
<dbReference type="Gene3D" id="1.10.260.40">
    <property type="entry name" value="lambda repressor-like DNA-binding domains"/>
    <property type="match status" value="1"/>
</dbReference>
<dbReference type="SMART" id="SM00028">
    <property type="entry name" value="TPR"/>
    <property type="match status" value="5"/>
</dbReference>
<protein>
    <submittedName>
        <fullName evidence="1">Uncharacterized protein</fullName>
    </submittedName>
</protein>
<dbReference type="KEGG" id="crw:CROST_017000"/>
<reference evidence="1 2" key="1">
    <citation type="submission" date="2022-04" db="EMBL/GenBank/DDBJ databases">
        <title>Genome sequence of C. roseum typestrain.</title>
        <authorList>
            <person name="Poehlein A."/>
            <person name="Schoch T."/>
            <person name="Duerre P."/>
            <person name="Daniel R."/>
        </authorList>
    </citation>
    <scope>NUCLEOTIDE SEQUENCE [LARGE SCALE GENOMIC DNA]</scope>
    <source>
        <strain evidence="1 2">DSM 7320</strain>
    </source>
</reference>
<evidence type="ECO:0000313" key="1">
    <source>
        <dbReference type="EMBL" id="URZ10984.1"/>
    </source>
</evidence>
<dbReference type="SUPFAM" id="SSF47413">
    <property type="entry name" value="lambda repressor-like DNA-binding domains"/>
    <property type="match status" value="1"/>
</dbReference>
<organism evidence="1 2">
    <name type="scientific">Clostridium felsineum</name>
    <dbReference type="NCBI Taxonomy" id="36839"/>
    <lineage>
        <taxon>Bacteria</taxon>
        <taxon>Bacillati</taxon>
        <taxon>Bacillota</taxon>
        <taxon>Clostridia</taxon>
        <taxon>Eubacteriales</taxon>
        <taxon>Clostridiaceae</taxon>
        <taxon>Clostridium</taxon>
    </lineage>
</organism>
<accession>A0A1S8KY95</accession>
<dbReference type="InterPro" id="IPR019734">
    <property type="entry name" value="TPR_rpt"/>
</dbReference>
<dbReference type="GO" id="GO:0003677">
    <property type="term" value="F:DNA binding"/>
    <property type="evidence" value="ECO:0007669"/>
    <property type="project" value="InterPro"/>
</dbReference>
<dbReference type="STRING" id="84029.CROST_42130"/>
<dbReference type="Gene3D" id="1.25.40.10">
    <property type="entry name" value="Tetratricopeptide repeat domain"/>
    <property type="match status" value="2"/>
</dbReference>
<gene>
    <name evidence="1" type="ORF">CROST_017000</name>
</gene>
<keyword evidence="2" id="KW-1185">Reference proteome</keyword>
<dbReference type="InterPro" id="IPR011990">
    <property type="entry name" value="TPR-like_helical_dom_sf"/>
</dbReference>
<dbReference type="CDD" id="cd00093">
    <property type="entry name" value="HTH_XRE"/>
    <property type="match status" value="1"/>
</dbReference>
<name>A0A1S8KY95_9CLOT</name>
<dbReference type="RefSeq" id="WP_077836049.1">
    <property type="nucleotide sequence ID" value="NZ_CP096983.1"/>
</dbReference>